<name>C1A4C7_GEMAT</name>
<reference evidence="2" key="1">
    <citation type="submission" date="2006-03" db="EMBL/GenBank/DDBJ databases">
        <title>Complete genome sequence of Gemmatimonas aurantiaca T-27 that represents a novel phylum Gemmatimonadetes.</title>
        <authorList>
            <person name="Takasaki K."/>
            <person name="Ichikawa N."/>
            <person name="Miura H."/>
            <person name="Matsushita S."/>
            <person name="Watanabe Y."/>
            <person name="Oguchi A."/>
            <person name="Ankai A."/>
            <person name="Yashiro I."/>
            <person name="Takahashi M."/>
            <person name="Terui Y."/>
            <person name="Fukui S."/>
            <person name="Yokoyama H."/>
            <person name="Tanikawa S."/>
            <person name="Hanada S."/>
            <person name="Kamagata Y."/>
            <person name="Fujita N."/>
        </authorList>
    </citation>
    <scope>NUCLEOTIDE SEQUENCE [LARGE SCALE GENOMIC DNA]</scope>
    <source>
        <strain evidence="2">T-27 / DSM 14586 / JCM 11422 / NBRC 100505</strain>
    </source>
</reference>
<dbReference type="AlphaFoldDB" id="C1A4C7"/>
<sequence>MTPPRPAAQRGHRAMSELSQLRPSGHGRFHPGEDWFVHVVEQEIHRVVIGTNAERVLDTMHALCLHLDPAVDIVMRDQRTARQWEGHLLPLPEVREAVGRLRLPLASYGGVELSLFTGDDQLSLTPELLLVIYARTDRWTFLLEEIGFIARDVIPPPTWRLANGALRPAPALREALEAIGSRLRLHEGPS</sequence>
<dbReference type="eggNOG" id="ENOG50341TI">
    <property type="taxonomic scope" value="Bacteria"/>
</dbReference>
<organism evidence="1 2">
    <name type="scientific">Gemmatimonas aurantiaca (strain DSM 14586 / JCM 11422 / NBRC 100505 / T-27)</name>
    <dbReference type="NCBI Taxonomy" id="379066"/>
    <lineage>
        <taxon>Bacteria</taxon>
        <taxon>Pseudomonadati</taxon>
        <taxon>Gemmatimonadota</taxon>
        <taxon>Gemmatimonadia</taxon>
        <taxon>Gemmatimonadales</taxon>
        <taxon>Gemmatimonadaceae</taxon>
        <taxon>Gemmatimonas</taxon>
    </lineage>
</organism>
<dbReference type="HOGENOM" id="CLU_1515824_0_0_0"/>
<evidence type="ECO:0000313" key="1">
    <source>
        <dbReference type="EMBL" id="BAH38952.1"/>
    </source>
</evidence>
<accession>C1A4C7</accession>
<gene>
    <name evidence="1" type="ordered locus">GAU_1910</name>
</gene>
<proteinExistence type="predicted"/>
<evidence type="ECO:0000313" key="2">
    <source>
        <dbReference type="Proteomes" id="UP000002209"/>
    </source>
</evidence>
<dbReference type="STRING" id="379066.GAU_1910"/>
<dbReference type="EMBL" id="AP009153">
    <property type="protein sequence ID" value="BAH38952.1"/>
    <property type="molecule type" value="Genomic_DNA"/>
</dbReference>
<dbReference type="Proteomes" id="UP000002209">
    <property type="component" value="Chromosome"/>
</dbReference>
<dbReference type="KEGG" id="gau:GAU_1910"/>
<keyword evidence="2" id="KW-1185">Reference proteome</keyword>
<protein>
    <submittedName>
        <fullName evidence="1">Uncharacterized protein</fullName>
    </submittedName>
</protein>